<organism evidence="2 3">
    <name type="scientific">Forsythia ovata</name>
    <dbReference type="NCBI Taxonomy" id="205694"/>
    <lineage>
        <taxon>Eukaryota</taxon>
        <taxon>Viridiplantae</taxon>
        <taxon>Streptophyta</taxon>
        <taxon>Embryophyta</taxon>
        <taxon>Tracheophyta</taxon>
        <taxon>Spermatophyta</taxon>
        <taxon>Magnoliopsida</taxon>
        <taxon>eudicotyledons</taxon>
        <taxon>Gunneridae</taxon>
        <taxon>Pentapetalae</taxon>
        <taxon>asterids</taxon>
        <taxon>lamiids</taxon>
        <taxon>Lamiales</taxon>
        <taxon>Oleaceae</taxon>
        <taxon>Forsythieae</taxon>
        <taxon>Forsythia</taxon>
    </lineage>
</organism>
<evidence type="ECO:0000256" key="1">
    <source>
        <dbReference type="SAM" id="MobiDB-lite"/>
    </source>
</evidence>
<dbReference type="Proteomes" id="UP001604277">
    <property type="component" value="Unassembled WGS sequence"/>
</dbReference>
<accession>A0ABD1S6E8</accession>
<proteinExistence type="predicted"/>
<dbReference type="EMBL" id="JBFOLJ010000011">
    <property type="protein sequence ID" value="KAL2495352.1"/>
    <property type="molecule type" value="Genomic_DNA"/>
</dbReference>
<name>A0ABD1S6E8_9LAMI</name>
<feature type="compositionally biased region" description="Basic and acidic residues" evidence="1">
    <location>
        <begin position="72"/>
        <end position="103"/>
    </location>
</feature>
<feature type="region of interest" description="Disordered" evidence="1">
    <location>
        <begin position="54"/>
        <end position="115"/>
    </location>
</feature>
<keyword evidence="3" id="KW-1185">Reference proteome</keyword>
<dbReference type="AlphaFoldDB" id="A0ABD1S6E8"/>
<gene>
    <name evidence="2" type="ORF">Fot_39109</name>
</gene>
<feature type="compositionally biased region" description="Low complexity" evidence="1">
    <location>
        <begin position="54"/>
        <end position="66"/>
    </location>
</feature>
<comment type="caution">
    <text evidence="2">The sequence shown here is derived from an EMBL/GenBank/DDBJ whole genome shotgun (WGS) entry which is preliminary data.</text>
</comment>
<evidence type="ECO:0000313" key="2">
    <source>
        <dbReference type="EMBL" id="KAL2495352.1"/>
    </source>
</evidence>
<sequence length="115" mass="12593">MGSFYFSKISVFKIRGARVVGGEETRSPQLMIPSTTPSPVATVSSVPEVAMGISSSLPLEESPLSSKNAQQQDKEKWIAKDEEKKVEPKRAMEDKDDAVDSGRVKRNQTAPPQET</sequence>
<reference evidence="3" key="1">
    <citation type="submission" date="2024-07" db="EMBL/GenBank/DDBJ databases">
        <title>Two chromosome-level genome assemblies of Korean endemic species Abeliophyllum distichum and Forsythia ovata (Oleaceae).</title>
        <authorList>
            <person name="Jang H."/>
        </authorList>
    </citation>
    <scope>NUCLEOTIDE SEQUENCE [LARGE SCALE GENOMIC DNA]</scope>
</reference>
<protein>
    <submittedName>
        <fullName evidence="2">Uncharacterized protein</fullName>
    </submittedName>
</protein>
<evidence type="ECO:0000313" key="3">
    <source>
        <dbReference type="Proteomes" id="UP001604277"/>
    </source>
</evidence>